<dbReference type="InterPro" id="IPR009057">
    <property type="entry name" value="Homeodomain-like_sf"/>
</dbReference>
<name>A0ABW4MWV6_9CAUL</name>
<evidence type="ECO:0000256" key="3">
    <source>
        <dbReference type="SAM" id="MobiDB-lite"/>
    </source>
</evidence>
<dbReference type="RefSeq" id="WP_377281151.1">
    <property type="nucleotide sequence ID" value="NZ_JBHRSI010000003.1"/>
</dbReference>
<dbReference type="Pfam" id="PF00440">
    <property type="entry name" value="TetR_N"/>
    <property type="match status" value="1"/>
</dbReference>
<protein>
    <submittedName>
        <fullName evidence="5">TetR/AcrR family transcriptional regulator</fullName>
    </submittedName>
</protein>
<dbReference type="Gene3D" id="1.10.357.10">
    <property type="entry name" value="Tetracycline Repressor, domain 2"/>
    <property type="match status" value="1"/>
</dbReference>
<feature type="region of interest" description="Disordered" evidence="3">
    <location>
        <begin position="281"/>
        <end position="317"/>
    </location>
</feature>
<dbReference type="EMBL" id="JBHUEY010000001">
    <property type="protein sequence ID" value="MFD1782018.1"/>
    <property type="molecule type" value="Genomic_DNA"/>
</dbReference>
<keyword evidence="1 2" id="KW-0238">DNA-binding</keyword>
<dbReference type="PRINTS" id="PR00455">
    <property type="entry name" value="HTHTETR"/>
</dbReference>
<organism evidence="5 6">
    <name type="scientific">Phenylobacterium terrae</name>
    <dbReference type="NCBI Taxonomy" id="2665495"/>
    <lineage>
        <taxon>Bacteria</taxon>
        <taxon>Pseudomonadati</taxon>
        <taxon>Pseudomonadota</taxon>
        <taxon>Alphaproteobacteria</taxon>
        <taxon>Caulobacterales</taxon>
        <taxon>Caulobacteraceae</taxon>
        <taxon>Phenylobacterium</taxon>
    </lineage>
</organism>
<keyword evidence="6" id="KW-1185">Reference proteome</keyword>
<feature type="compositionally biased region" description="Low complexity" evidence="3">
    <location>
        <begin position="305"/>
        <end position="317"/>
    </location>
</feature>
<gene>
    <name evidence="5" type="ORF">ACFSC0_01305</name>
</gene>
<feature type="domain" description="HTH tetR-type" evidence="4">
    <location>
        <begin position="96"/>
        <end position="156"/>
    </location>
</feature>
<reference evidence="6" key="1">
    <citation type="journal article" date="2019" name="Int. J. Syst. Evol. Microbiol.">
        <title>The Global Catalogue of Microorganisms (GCM) 10K type strain sequencing project: providing services to taxonomists for standard genome sequencing and annotation.</title>
        <authorList>
            <consortium name="The Broad Institute Genomics Platform"/>
            <consortium name="The Broad Institute Genome Sequencing Center for Infectious Disease"/>
            <person name="Wu L."/>
            <person name="Ma J."/>
        </authorList>
    </citation>
    <scope>NUCLEOTIDE SEQUENCE [LARGE SCALE GENOMIC DNA]</scope>
    <source>
        <strain evidence="6">DFY28</strain>
    </source>
</reference>
<evidence type="ECO:0000313" key="6">
    <source>
        <dbReference type="Proteomes" id="UP001597237"/>
    </source>
</evidence>
<evidence type="ECO:0000256" key="1">
    <source>
        <dbReference type="ARBA" id="ARBA00023125"/>
    </source>
</evidence>
<proteinExistence type="predicted"/>
<evidence type="ECO:0000259" key="4">
    <source>
        <dbReference type="PROSITE" id="PS50977"/>
    </source>
</evidence>
<dbReference type="PROSITE" id="PS50977">
    <property type="entry name" value="HTH_TETR_2"/>
    <property type="match status" value="1"/>
</dbReference>
<feature type="DNA-binding region" description="H-T-H motif" evidence="2">
    <location>
        <begin position="119"/>
        <end position="138"/>
    </location>
</feature>
<evidence type="ECO:0000256" key="2">
    <source>
        <dbReference type="PROSITE-ProRule" id="PRU00335"/>
    </source>
</evidence>
<accession>A0ABW4MWV6</accession>
<comment type="caution">
    <text evidence="5">The sequence shown here is derived from an EMBL/GenBank/DDBJ whole genome shotgun (WGS) entry which is preliminary data.</text>
</comment>
<dbReference type="InterPro" id="IPR001647">
    <property type="entry name" value="HTH_TetR"/>
</dbReference>
<evidence type="ECO:0000313" key="5">
    <source>
        <dbReference type="EMBL" id="MFD1782018.1"/>
    </source>
</evidence>
<dbReference type="Proteomes" id="UP001597237">
    <property type="component" value="Unassembled WGS sequence"/>
</dbReference>
<feature type="compositionally biased region" description="Basic residues" evidence="3">
    <location>
        <begin position="294"/>
        <end position="304"/>
    </location>
</feature>
<dbReference type="SUPFAM" id="SSF46689">
    <property type="entry name" value="Homeodomain-like"/>
    <property type="match status" value="1"/>
</dbReference>
<sequence>METIHRITRGELYELVWSQPLKRLAADLGISGNALAKICDRVLVPHPSRGYWSAQGGSRRECRPPLPPAPEDCGEEILISARRAASRRGLRRMSLEARREQIADAAAELVLEAGVGVVTMKAVARRAGISEALAYRYFSGVIELLAYVARREQEIMAAMQDACMKPHTTYIDRAQASMVGFLDYVAERRGLLQALLASGELRRTLSPEHRSRTAWATHVSSTKLLQQSGVPVEVGGAGWHILRASATRAGKLLARGKLSRERAGVLASAIMDGARERLLSWPRDPEAAAAAGPKGRKAPRRSSRARAGARAPDPAAS</sequence>